<keyword evidence="1" id="KW-0963">Cytoplasm</keyword>
<evidence type="ECO:0000256" key="4">
    <source>
        <dbReference type="ARBA" id="ARBA00022679"/>
    </source>
</evidence>
<keyword evidence="7 9" id="KW-0012">Acyltransferase</keyword>
<keyword evidence="2" id="KW-0444">Lipid biosynthesis</keyword>
<organism evidence="9 10">
    <name type="scientific">Horticoccus luteus</name>
    <dbReference type="NCBI Taxonomy" id="2862869"/>
    <lineage>
        <taxon>Bacteria</taxon>
        <taxon>Pseudomonadati</taxon>
        <taxon>Verrucomicrobiota</taxon>
        <taxon>Opitutia</taxon>
        <taxon>Opitutales</taxon>
        <taxon>Opitutaceae</taxon>
        <taxon>Horticoccus</taxon>
    </lineage>
</organism>
<dbReference type="InterPro" id="IPR037157">
    <property type="entry name" value="Acetyltransf_C_sf"/>
</dbReference>
<sequence>MIHPTAIIEAGAQLGAECEVQAYAVVTRHAVLGDRVIVGSFAVIGGDPQHLTFDRRMATQAIIGAGTVLREHVTVNRSIYADGRTVVGENCYLMTAAHVAHDCVIGNHVVVANNVMLAGHTSVGAHTFVGGGVAVHQFTRIGEGAMISGVARVARDAAPFTMVAERDEVIGLNLVGLRRRGVPRASVAELKTAFREVYFTAGNIRETAARALEQGTYQTPEARRFLEFFTSGKRGFARARREGGEEEAQE</sequence>
<dbReference type="Proteomes" id="UP000825051">
    <property type="component" value="Chromosome"/>
</dbReference>
<name>A0A8F9TY99_9BACT</name>
<dbReference type="InterPro" id="IPR029098">
    <property type="entry name" value="Acetyltransf_C"/>
</dbReference>
<dbReference type="Gene3D" id="1.20.1180.10">
    <property type="entry name" value="Udp N-acetylglucosamine O-acyltransferase, C-terminal domain"/>
    <property type="match status" value="1"/>
</dbReference>
<evidence type="ECO:0000313" key="10">
    <source>
        <dbReference type="Proteomes" id="UP000825051"/>
    </source>
</evidence>
<dbReference type="Gene3D" id="2.160.10.10">
    <property type="entry name" value="Hexapeptide repeat proteins"/>
    <property type="match status" value="1"/>
</dbReference>
<evidence type="ECO:0000256" key="2">
    <source>
        <dbReference type="ARBA" id="ARBA00022516"/>
    </source>
</evidence>
<dbReference type="PROSITE" id="PS00101">
    <property type="entry name" value="HEXAPEP_TRANSFERASES"/>
    <property type="match status" value="1"/>
</dbReference>
<dbReference type="PANTHER" id="PTHR43480">
    <property type="entry name" value="ACYL-[ACYL-CARRIER-PROTEIN]--UDP-N-ACETYLGLUCOSAMINE O-ACYLTRANSFERASE"/>
    <property type="match status" value="1"/>
</dbReference>
<reference evidence="9" key="1">
    <citation type="submission" date="2021-08" db="EMBL/GenBank/DDBJ databases">
        <title>Genome of a novel bacterium of the phylum Verrucomicrobia, Oleiharenicola sp. KSB-15.</title>
        <authorList>
            <person name="Chung J.-H."/>
            <person name="Ahn J.-H."/>
            <person name="Yoon Y."/>
            <person name="Kim D.-Y."/>
            <person name="An S.-H."/>
            <person name="Park I."/>
            <person name="Yeon J."/>
        </authorList>
    </citation>
    <scope>NUCLEOTIDE SEQUENCE</scope>
    <source>
        <strain evidence="9">KSB-15</strain>
    </source>
</reference>
<dbReference type="PANTHER" id="PTHR43480:SF1">
    <property type="entry name" value="ACYL-[ACYL-CARRIER-PROTEIN]--UDP-N-ACETYLGLUCOSAMINE O-ACYLTRANSFERASE, MITOCHONDRIAL-RELATED"/>
    <property type="match status" value="1"/>
</dbReference>
<proteinExistence type="predicted"/>
<evidence type="ECO:0000256" key="3">
    <source>
        <dbReference type="ARBA" id="ARBA00022556"/>
    </source>
</evidence>
<dbReference type="RefSeq" id="WP_220164741.1">
    <property type="nucleotide sequence ID" value="NZ_CP080507.1"/>
</dbReference>
<protein>
    <submittedName>
        <fullName evidence="9">Acyl-ACP--UDP-N-acetylglucosamine O-acyltransferase</fullName>
        <ecNumber evidence="9">2.3.1.129</ecNumber>
    </submittedName>
</protein>
<keyword evidence="6" id="KW-0443">Lipid metabolism</keyword>
<evidence type="ECO:0000256" key="6">
    <source>
        <dbReference type="ARBA" id="ARBA00023098"/>
    </source>
</evidence>
<keyword evidence="10" id="KW-1185">Reference proteome</keyword>
<dbReference type="Pfam" id="PF00132">
    <property type="entry name" value="Hexapep"/>
    <property type="match status" value="1"/>
</dbReference>
<dbReference type="NCBIfam" id="TIGR01852">
    <property type="entry name" value="lipid_A_lpxA"/>
    <property type="match status" value="1"/>
</dbReference>
<feature type="domain" description="UDP N-acetylglucosamine O-acyltransferase C-terminal" evidence="8">
    <location>
        <begin position="156"/>
        <end position="236"/>
    </location>
</feature>
<gene>
    <name evidence="9" type="primary">lpxA</name>
    <name evidence="9" type="ORF">K0B96_05495</name>
</gene>
<dbReference type="KEGG" id="ole:K0B96_05495"/>
<dbReference type="InterPro" id="IPR010137">
    <property type="entry name" value="Lipid_A_LpxA"/>
</dbReference>
<keyword evidence="4 9" id="KW-0808">Transferase</keyword>
<dbReference type="Pfam" id="PF13720">
    <property type="entry name" value="Acetyltransf_11"/>
    <property type="match status" value="1"/>
</dbReference>
<evidence type="ECO:0000256" key="5">
    <source>
        <dbReference type="ARBA" id="ARBA00022737"/>
    </source>
</evidence>
<dbReference type="AlphaFoldDB" id="A0A8F9TY99"/>
<accession>A0A8F9TY99</accession>
<dbReference type="PIRSF" id="PIRSF000456">
    <property type="entry name" value="UDP-GlcNAc_acltr"/>
    <property type="match status" value="1"/>
</dbReference>
<dbReference type="EMBL" id="CP080507">
    <property type="protein sequence ID" value="QYM80074.1"/>
    <property type="molecule type" value="Genomic_DNA"/>
</dbReference>
<dbReference type="SUPFAM" id="SSF51161">
    <property type="entry name" value="Trimeric LpxA-like enzymes"/>
    <property type="match status" value="1"/>
</dbReference>
<evidence type="ECO:0000259" key="8">
    <source>
        <dbReference type="Pfam" id="PF13720"/>
    </source>
</evidence>
<dbReference type="GO" id="GO:0016020">
    <property type="term" value="C:membrane"/>
    <property type="evidence" value="ECO:0007669"/>
    <property type="project" value="GOC"/>
</dbReference>
<evidence type="ECO:0000256" key="7">
    <source>
        <dbReference type="ARBA" id="ARBA00023315"/>
    </source>
</evidence>
<dbReference type="InterPro" id="IPR011004">
    <property type="entry name" value="Trimer_LpxA-like_sf"/>
</dbReference>
<keyword evidence="3" id="KW-0441">Lipid A biosynthesis</keyword>
<dbReference type="GO" id="GO:0008780">
    <property type="term" value="F:acyl-[acyl-carrier-protein]-UDP-N-acetylglucosamine O-acyltransferase activity"/>
    <property type="evidence" value="ECO:0007669"/>
    <property type="project" value="UniProtKB-EC"/>
</dbReference>
<evidence type="ECO:0000313" key="9">
    <source>
        <dbReference type="EMBL" id="QYM80074.1"/>
    </source>
</evidence>
<dbReference type="NCBIfam" id="NF003657">
    <property type="entry name" value="PRK05289.1"/>
    <property type="match status" value="1"/>
</dbReference>
<dbReference type="InterPro" id="IPR018357">
    <property type="entry name" value="Hexapep_transf_CS"/>
</dbReference>
<evidence type="ECO:0000256" key="1">
    <source>
        <dbReference type="ARBA" id="ARBA00022490"/>
    </source>
</evidence>
<dbReference type="GO" id="GO:0009245">
    <property type="term" value="P:lipid A biosynthetic process"/>
    <property type="evidence" value="ECO:0007669"/>
    <property type="project" value="UniProtKB-KW"/>
</dbReference>
<keyword evidence="5" id="KW-0677">Repeat</keyword>
<dbReference type="EC" id="2.3.1.129" evidence="9"/>
<dbReference type="InterPro" id="IPR001451">
    <property type="entry name" value="Hexapep"/>
</dbReference>